<gene>
    <name evidence="2" type="ORF">NCGR_LOCUS49772</name>
</gene>
<comment type="caution">
    <text evidence="2">The sequence shown here is derived from an EMBL/GenBank/DDBJ whole genome shotgun (WGS) entry which is preliminary data.</text>
</comment>
<sequence>MVAAVRLAESGLAAMAVRNIAYETTEVWKQVSMSQAPSFCSVLSPAREPHASQSNLTSGRKVPPVRAET</sequence>
<evidence type="ECO:0000313" key="3">
    <source>
        <dbReference type="Proteomes" id="UP000604825"/>
    </source>
</evidence>
<feature type="region of interest" description="Disordered" evidence="1">
    <location>
        <begin position="47"/>
        <end position="69"/>
    </location>
</feature>
<reference evidence="2" key="1">
    <citation type="submission" date="2020-10" db="EMBL/GenBank/DDBJ databases">
        <authorList>
            <person name="Han B."/>
            <person name="Lu T."/>
            <person name="Zhao Q."/>
            <person name="Huang X."/>
            <person name="Zhao Y."/>
        </authorList>
    </citation>
    <scope>NUCLEOTIDE SEQUENCE</scope>
</reference>
<accession>A0A811R8K7</accession>
<keyword evidence="3" id="KW-1185">Reference proteome</keyword>
<organism evidence="2 3">
    <name type="scientific">Miscanthus lutarioriparius</name>
    <dbReference type="NCBI Taxonomy" id="422564"/>
    <lineage>
        <taxon>Eukaryota</taxon>
        <taxon>Viridiplantae</taxon>
        <taxon>Streptophyta</taxon>
        <taxon>Embryophyta</taxon>
        <taxon>Tracheophyta</taxon>
        <taxon>Spermatophyta</taxon>
        <taxon>Magnoliopsida</taxon>
        <taxon>Liliopsida</taxon>
        <taxon>Poales</taxon>
        <taxon>Poaceae</taxon>
        <taxon>PACMAD clade</taxon>
        <taxon>Panicoideae</taxon>
        <taxon>Andropogonodae</taxon>
        <taxon>Andropogoneae</taxon>
        <taxon>Saccharinae</taxon>
        <taxon>Miscanthus</taxon>
    </lineage>
</organism>
<dbReference type="Proteomes" id="UP000604825">
    <property type="component" value="Unassembled WGS sequence"/>
</dbReference>
<proteinExistence type="predicted"/>
<dbReference type="AlphaFoldDB" id="A0A811R8K7"/>
<evidence type="ECO:0000313" key="2">
    <source>
        <dbReference type="EMBL" id="CAD6266467.1"/>
    </source>
</evidence>
<name>A0A811R8K7_9POAL</name>
<evidence type="ECO:0000256" key="1">
    <source>
        <dbReference type="SAM" id="MobiDB-lite"/>
    </source>
</evidence>
<dbReference type="EMBL" id="CAJGYO010000013">
    <property type="protein sequence ID" value="CAD6266467.1"/>
    <property type="molecule type" value="Genomic_DNA"/>
</dbReference>
<protein>
    <submittedName>
        <fullName evidence="2">Uncharacterized protein</fullName>
    </submittedName>
</protein>